<gene>
    <name evidence="2" type="ORF">DAETH_38460</name>
</gene>
<dbReference type="Pfam" id="PF11937">
    <property type="entry name" value="DUF3455"/>
    <property type="match status" value="1"/>
</dbReference>
<dbReference type="PROSITE" id="PS51257">
    <property type="entry name" value="PROKAR_LIPOPROTEIN"/>
    <property type="match status" value="1"/>
</dbReference>
<dbReference type="Proteomes" id="UP001064971">
    <property type="component" value="Plasmid pDAETH-1"/>
</dbReference>
<keyword evidence="1" id="KW-0732">Signal</keyword>
<evidence type="ECO:0000256" key="1">
    <source>
        <dbReference type="SAM" id="SignalP"/>
    </source>
</evidence>
<dbReference type="InterPro" id="IPR021851">
    <property type="entry name" value="DUF3455"/>
</dbReference>
<dbReference type="PANTHER" id="PTHR35567:SF1">
    <property type="entry name" value="CONSERVED FUNGAL PROTEIN (AFU_ORTHOLOGUE AFUA_1G14230)"/>
    <property type="match status" value="1"/>
</dbReference>
<evidence type="ECO:0000313" key="3">
    <source>
        <dbReference type="Proteomes" id="UP001064971"/>
    </source>
</evidence>
<sequence>MLSFLARTAPLALLAASLVACGQGTPAPEASLPATARPLAFPAQTPGELPGVPAELAVPGGNRLTRRVVGVGVQVYTCAALGGVSTWTFRAPQADLYGAERGVFRKVGTHYAGPTWEDGADGSTVVGRVLRSVPAPPSTPPAIPWLLLEARATTPARSGQPGAFKGTTLVRRLYTLGGTAPTTGCDASRVGAEARVPYAALYEFFAPTP</sequence>
<organism evidence="2 3">
    <name type="scientific">Deinococcus aetherius</name>
    <dbReference type="NCBI Taxonomy" id="200252"/>
    <lineage>
        <taxon>Bacteria</taxon>
        <taxon>Thermotogati</taxon>
        <taxon>Deinococcota</taxon>
        <taxon>Deinococci</taxon>
        <taxon>Deinococcales</taxon>
        <taxon>Deinococcaceae</taxon>
        <taxon>Deinococcus</taxon>
    </lineage>
</organism>
<feature type="chain" id="PRO_5045310813" description="DUF3455 domain-containing protein" evidence="1">
    <location>
        <begin position="23"/>
        <end position="209"/>
    </location>
</feature>
<evidence type="ECO:0000313" key="2">
    <source>
        <dbReference type="EMBL" id="BDP43877.1"/>
    </source>
</evidence>
<name>A0ABM8AJ77_9DEIO</name>
<proteinExistence type="predicted"/>
<keyword evidence="3" id="KW-1185">Reference proteome</keyword>
<protein>
    <recommendedName>
        <fullName evidence="4">DUF3455 domain-containing protein</fullName>
    </recommendedName>
</protein>
<dbReference type="PANTHER" id="PTHR35567">
    <property type="entry name" value="MALATE DEHYDROGENASE (AFU_ORTHOLOGUE AFUA_2G13800)"/>
    <property type="match status" value="1"/>
</dbReference>
<dbReference type="EMBL" id="AP026561">
    <property type="protein sequence ID" value="BDP43877.1"/>
    <property type="molecule type" value="Genomic_DNA"/>
</dbReference>
<keyword evidence="2" id="KW-0614">Plasmid</keyword>
<accession>A0ABM8AJ77</accession>
<evidence type="ECO:0008006" key="4">
    <source>
        <dbReference type="Google" id="ProtNLM"/>
    </source>
</evidence>
<geneLocation type="plasmid" evidence="2 3">
    <name>pDAETH-1</name>
</geneLocation>
<dbReference type="RefSeq" id="WP_264777718.1">
    <property type="nucleotide sequence ID" value="NZ_AP026561.1"/>
</dbReference>
<feature type="signal peptide" evidence="1">
    <location>
        <begin position="1"/>
        <end position="22"/>
    </location>
</feature>
<reference evidence="2" key="1">
    <citation type="submission" date="2022-07" db="EMBL/GenBank/DDBJ databases">
        <title>Complete Genome Sequence of the Radioresistant Bacterium Deinococcus aetherius ST0316, Isolated from the Air Dust collected in Lower Stratosphere above Japan.</title>
        <authorList>
            <person name="Satoh K."/>
            <person name="Hagiwara K."/>
            <person name="Katsumata K."/>
            <person name="Kubo A."/>
            <person name="Yokobori S."/>
            <person name="Yamagishi A."/>
            <person name="Oono Y."/>
            <person name="Narumi I."/>
        </authorList>
    </citation>
    <scope>NUCLEOTIDE SEQUENCE</scope>
    <source>
        <strain evidence="2">ST0316</strain>
        <plasmid evidence="2">pDAETH-1</plasmid>
    </source>
</reference>